<name>A0A4P9YEW6_ROZAC</name>
<feature type="compositionally biased region" description="Low complexity" evidence="1">
    <location>
        <begin position="103"/>
        <end position="112"/>
    </location>
</feature>
<protein>
    <submittedName>
        <fullName evidence="2">Uncharacterized protein</fullName>
    </submittedName>
</protein>
<dbReference type="AlphaFoldDB" id="A0A4P9YEW6"/>
<evidence type="ECO:0000313" key="3">
    <source>
        <dbReference type="Proteomes" id="UP000281549"/>
    </source>
</evidence>
<feature type="region of interest" description="Disordered" evidence="1">
    <location>
        <begin position="103"/>
        <end position="122"/>
    </location>
</feature>
<evidence type="ECO:0000256" key="1">
    <source>
        <dbReference type="SAM" id="MobiDB-lite"/>
    </source>
</evidence>
<organism evidence="2 3">
    <name type="scientific">Rozella allomycis (strain CSF55)</name>
    <dbReference type="NCBI Taxonomy" id="988480"/>
    <lineage>
        <taxon>Eukaryota</taxon>
        <taxon>Fungi</taxon>
        <taxon>Fungi incertae sedis</taxon>
        <taxon>Cryptomycota</taxon>
        <taxon>Cryptomycota incertae sedis</taxon>
        <taxon>Rozella</taxon>
    </lineage>
</organism>
<sequence length="195" mass="21711">MSTPSPLIWFLLLDSSTGKPYKNTTATSVLRSSLAVPIVDHFRDAVKANSPNKLSFVDSADLLVYKNKSAFVEGKEKPLKSSCPLDGHGITDNEEDLLVVVVPSSSSSSTSPTRKEPHPKRKQRWVKLSDTIQGNAKTVKAKDSTAYAHVSDVTWNDVKRIFNPKKYVQERRNIDDDQLSILKQYLSITTKCFGN</sequence>
<proteinExistence type="predicted"/>
<dbReference type="Proteomes" id="UP000281549">
    <property type="component" value="Unassembled WGS sequence"/>
</dbReference>
<gene>
    <name evidence="2" type="ORF">ROZALSC1DRAFT_24527</name>
</gene>
<reference evidence="3" key="1">
    <citation type="journal article" date="2018" name="Nat. Microbiol.">
        <title>Leveraging single-cell genomics to expand the fungal tree of life.</title>
        <authorList>
            <person name="Ahrendt S.R."/>
            <person name="Quandt C.A."/>
            <person name="Ciobanu D."/>
            <person name="Clum A."/>
            <person name="Salamov A."/>
            <person name="Andreopoulos B."/>
            <person name="Cheng J.F."/>
            <person name="Woyke T."/>
            <person name="Pelin A."/>
            <person name="Henrissat B."/>
            <person name="Reynolds N.K."/>
            <person name="Benny G.L."/>
            <person name="Smith M.E."/>
            <person name="James T.Y."/>
            <person name="Grigoriev I.V."/>
        </authorList>
    </citation>
    <scope>NUCLEOTIDE SEQUENCE [LARGE SCALE GENOMIC DNA]</scope>
    <source>
        <strain evidence="3">CSF55</strain>
    </source>
</reference>
<dbReference type="EMBL" id="ML006018">
    <property type="protein sequence ID" value="RKP17121.1"/>
    <property type="molecule type" value="Genomic_DNA"/>
</dbReference>
<feature type="non-terminal residue" evidence="2">
    <location>
        <position position="195"/>
    </location>
</feature>
<accession>A0A4P9YEW6</accession>
<evidence type="ECO:0000313" key="2">
    <source>
        <dbReference type="EMBL" id="RKP17121.1"/>
    </source>
</evidence>